<dbReference type="InterPro" id="IPR022826">
    <property type="entry name" value="KDO_kinase"/>
</dbReference>
<comment type="subcellular location">
    <subcellularLocation>
        <location evidence="1 15">Cell inner membrane</location>
        <topology evidence="1 15">Peripheral membrane protein</topology>
        <orientation evidence="1 15">Cytoplasmic side</orientation>
    </subcellularLocation>
</comment>
<keyword evidence="8 15" id="KW-0547">Nucleotide-binding</keyword>
<keyword evidence="7 15" id="KW-0808">Transferase</keyword>
<comment type="function">
    <text evidence="15">Catalyzes the ATP-dependent phosphorylation of the 3-deoxy-D-manno-octulosonic acid (Kdo) residue in Kdo-lipid IV(A) at the 4-OH position.</text>
</comment>
<dbReference type="OrthoDB" id="6854449at2"/>
<protein>
    <recommendedName>
        <fullName evidence="13 15">3-deoxy-D-manno-octulosonic acid kinase</fullName>
        <shortName evidence="15">Kdo kinase</shortName>
        <ecNumber evidence="4 15">2.7.1.166</ecNumber>
    </recommendedName>
</protein>
<evidence type="ECO:0000256" key="3">
    <source>
        <dbReference type="ARBA" id="ARBA00010327"/>
    </source>
</evidence>
<dbReference type="GO" id="GO:0016773">
    <property type="term" value="F:phosphotransferase activity, alcohol group as acceptor"/>
    <property type="evidence" value="ECO:0007669"/>
    <property type="project" value="UniProtKB-UniRule"/>
</dbReference>
<evidence type="ECO:0000256" key="7">
    <source>
        <dbReference type="ARBA" id="ARBA00022679"/>
    </source>
</evidence>
<dbReference type="NCBIfam" id="NF002475">
    <property type="entry name" value="PRK01723.1"/>
    <property type="match status" value="1"/>
</dbReference>
<dbReference type="EC" id="2.7.1.166" evidence="4 15"/>
<dbReference type="GO" id="GO:0009244">
    <property type="term" value="P:lipopolysaccharide core region biosynthetic process"/>
    <property type="evidence" value="ECO:0007669"/>
    <property type="project" value="UniProtKB-UniRule"/>
</dbReference>
<accession>A0A4V2UXU8</accession>
<evidence type="ECO:0000256" key="2">
    <source>
        <dbReference type="ARBA" id="ARBA00004713"/>
    </source>
</evidence>
<keyword evidence="12 15" id="KW-0472">Membrane</keyword>
<feature type="active site" evidence="15">
    <location>
        <position position="166"/>
    </location>
</feature>
<dbReference type="AlphaFoldDB" id="A0A4V2UXU8"/>
<keyword evidence="17" id="KW-1185">Reference proteome</keyword>
<evidence type="ECO:0000256" key="4">
    <source>
        <dbReference type="ARBA" id="ARBA00011988"/>
    </source>
</evidence>
<evidence type="ECO:0000256" key="11">
    <source>
        <dbReference type="ARBA" id="ARBA00022985"/>
    </source>
</evidence>
<dbReference type="RefSeq" id="WP_132583699.1">
    <property type="nucleotide sequence ID" value="NZ_SMAJ01000011.1"/>
</dbReference>
<evidence type="ECO:0000256" key="8">
    <source>
        <dbReference type="ARBA" id="ARBA00022741"/>
    </source>
</evidence>
<keyword evidence="5 15" id="KW-1003">Cell membrane</keyword>
<dbReference type="Pfam" id="PF06293">
    <property type="entry name" value="Kdo"/>
    <property type="match status" value="1"/>
</dbReference>
<dbReference type="InterPro" id="IPR011009">
    <property type="entry name" value="Kinase-like_dom_sf"/>
</dbReference>
<evidence type="ECO:0000256" key="15">
    <source>
        <dbReference type="HAMAP-Rule" id="MF_00521"/>
    </source>
</evidence>
<keyword evidence="6 15" id="KW-0997">Cell inner membrane</keyword>
<comment type="catalytic activity">
    <reaction evidence="14 15">
        <text>an alpha-Kdo-(2-&gt;6)-lipid IVA + ATP = a 4-O-phospho-alpha-Kdo-(2-&gt;6)-lipid IVA + ADP + H(+)</text>
        <dbReference type="Rhea" id="RHEA:74271"/>
        <dbReference type="ChEBI" id="CHEBI:15378"/>
        <dbReference type="ChEBI" id="CHEBI:30616"/>
        <dbReference type="ChEBI" id="CHEBI:176428"/>
        <dbReference type="ChEBI" id="CHEBI:193140"/>
        <dbReference type="ChEBI" id="CHEBI:456216"/>
        <dbReference type="EC" id="2.7.1.166"/>
    </reaction>
</comment>
<dbReference type="Gene3D" id="1.10.510.10">
    <property type="entry name" value="Transferase(Phosphotransferase) domain 1"/>
    <property type="match status" value="1"/>
</dbReference>
<comment type="similarity">
    <text evidence="3 15">Belongs to the protein kinase superfamily. KdkA/RfaP family.</text>
</comment>
<sequence length="232" mass="25779">MQPAVRSAEITLEDGAIRFDPGRVGHPGAFLFDPEAPQNRAAPVQVGGRQGAWYTQGEYGAGVLRHYRRGGLIARLSRDRYVWAGAGRVRSFAEFELLQNMHAQGLPIPAPLAAAYWRSGMTYRAAILIERLPHVQTLAKVLDRPSHQAVAEAIFSMHQAGVWHADLNAYNILLGDDGKVWLIDFDRGRGNGVSPSQRRNNLLRLRRSLEKVAGPVGVAYWETLDKAYRRCA</sequence>
<evidence type="ECO:0000313" key="17">
    <source>
        <dbReference type="Proteomes" id="UP000295525"/>
    </source>
</evidence>
<comment type="caution">
    <text evidence="16">The sequence shown here is derived from an EMBL/GenBank/DDBJ whole genome shotgun (WGS) entry which is preliminary data.</text>
</comment>
<evidence type="ECO:0000256" key="14">
    <source>
        <dbReference type="ARBA" id="ARBA00034417"/>
    </source>
</evidence>
<dbReference type="SUPFAM" id="SSF56112">
    <property type="entry name" value="Protein kinase-like (PK-like)"/>
    <property type="match status" value="1"/>
</dbReference>
<proteinExistence type="inferred from homology"/>
<evidence type="ECO:0000313" key="16">
    <source>
        <dbReference type="EMBL" id="TCT04888.1"/>
    </source>
</evidence>
<name>A0A4V2UXU8_9BURK</name>
<dbReference type="UniPathway" id="UPA00958"/>
<comment type="pathway">
    <text evidence="2 15">Bacterial outer membrane biogenesis; LPS core biosynthesis.</text>
</comment>
<evidence type="ECO:0000256" key="5">
    <source>
        <dbReference type="ARBA" id="ARBA00022475"/>
    </source>
</evidence>
<evidence type="ECO:0000256" key="13">
    <source>
        <dbReference type="ARBA" id="ARBA00029511"/>
    </source>
</evidence>
<reference evidence="16 17" key="1">
    <citation type="submission" date="2019-03" db="EMBL/GenBank/DDBJ databases">
        <title>Genomic Encyclopedia of Type Strains, Phase IV (KMG-IV): sequencing the most valuable type-strain genomes for metagenomic binning, comparative biology and taxonomic classification.</title>
        <authorList>
            <person name="Goeker M."/>
        </authorList>
    </citation>
    <scope>NUCLEOTIDE SEQUENCE [LARGE SCALE GENOMIC DNA]</scope>
    <source>
        <strain evidence="16 17">DSM 24591</strain>
    </source>
</reference>
<keyword evidence="11 15" id="KW-0448">Lipopolysaccharide biosynthesis</keyword>
<keyword evidence="9 15" id="KW-0418">Kinase</keyword>
<evidence type="ECO:0000256" key="1">
    <source>
        <dbReference type="ARBA" id="ARBA00004515"/>
    </source>
</evidence>
<dbReference type="HAMAP" id="MF_00521">
    <property type="entry name" value="KDO_kinase"/>
    <property type="match status" value="1"/>
</dbReference>
<dbReference type="GO" id="GO:0005886">
    <property type="term" value="C:plasma membrane"/>
    <property type="evidence" value="ECO:0007669"/>
    <property type="project" value="UniProtKB-SubCell"/>
</dbReference>
<evidence type="ECO:0000256" key="10">
    <source>
        <dbReference type="ARBA" id="ARBA00022840"/>
    </source>
</evidence>
<gene>
    <name evidence="15" type="primary">kdkA</name>
    <name evidence="16" type="ORF">EDC26_111105</name>
</gene>
<organism evidence="16 17">
    <name type="scientific">Paralcaligenes ureilyticus</name>
    <dbReference type="NCBI Taxonomy" id="627131"/>
    <lineage>
        <taxon>Bacteria</taxon>
        <taxon>Pseudomonadati</taxon>
        <taxon>Pseudomonadota</taxon>
        <taxon>Betaproteobacteria</taxon>
        <taxon>Burkholderiales</taxon>
        <taxon>Alcaligenaceae</taxon>
        <taxon>Paralcaligenes</taxon>
    </lineage>
</organism>
<evidence type="ECO:0000256" key="6">
    <source>
        <dbReference type="ARBA" id="ARBA00022519"/>
    </source>
</evidence>
<dbReference type="Proteomes" id="UP000295525">
    <property type="component" value="Unassembled WGS sequence"/>
</dbReference>
<dbReference type="GO" id="GO:0016301">
    <property type="term" value="F:kinase activity"/>
    <property type="evidence" value="ECO:0007669"/>
    <property type="project" value="UniProtKB-KW"/>
</dbReference>
<dbReference type="EMBL" id="SMAJ01000011">
    <property type="protein sequence ID" value="TCT04888.1"/>
    <property type="molecule type" value="Genomic_DNA"/>
</dbReference>
<evidence type="ECO:0000256" key="9">
    <source>
        <dbReference type="ARBA" id="ARBA00022777"/>
    </source>
</evidence>
<evidence type="ECO:0000256" key="12">
    <source>
        <dbReference type="ARBA" id="ARBA00023136"/>
    </source>
</evidence>
<keyword evidence="10 15" id="KW-0067">ATP-binding</keyword>
<dbReference type="GO" id="GO:0005524">
    <property type="term" value="F:ATP binding"/>
    <property type="evidence" value="ECO:0007669"/>
    <property type="project" value="UniProtKB-UniRule"/>
</dbReference>